<gene>
    <name evidence="2" type="ORF">GB927_016530</name>
</gene>
<evidence type="ECO:0000313" key="3">
    <source>
        <dbReference type="Proteomes" id="UP000996601"/>
    </source>
</evidence>
<dbReference type="SUPFAM" id="SSF47413">
    <property type="entry name" value="lambda repressor-like DNA-binding domains"/>
    <property type="match status" value="1"/>
</dbReference>
<reference evidence="2" key="1">
    <citation type="submission" date="2021-07" db="EMBL/GenBank/DDBJ databases">
        <title>Shinella sp. nov., a novel member of the genus Shinella from water.</title>
        <authorList>
            <person name="Deng Y."/>
        </authorList>
    </citation>
    <scope>NUCLEOTIDE SEQUENCE</scope>
    <source>
        <strain evidence="2">CPCC 100929</strain>
    </source>
</reference>
<organism evidence="2 3">
    <name type="scientific">Shinella lacus</name>
    <dbReference type="NCBI Taxonomy" id="2654216"/>
    <lineage>
        <taxon>Bacteria</taxon>
        <taxon>Pseudomonadati</taxon>
        <taxon>Pseudomonadota</taxon>
        <taxon>Alphaproteobacteria</taxon>
        <taxon>Hyphomicrobiales</taxon>
        <taxon>Rhizobiaceae</taxon>
        <taxon>Shinella</taxon>
    </lineage>
</organism>
<dbReference type="Gene3D" id="1.10.260.40">
    <property type="entry name" value="lambda repressor-like DNA-binding domains"/>
    <property type="match status" value="1"/>
</dbReference>
<dbReference type="Proteomes" id="UP000996601">
    <property type="component" value="Unassembled WGS sequence"/>
</dbReference>
<dbReference type="PROSITE" id="PS50943">
    <property type="entry name" value="HTH_CROC1"/>
    <property type="match status" value="1"/>
</dbReference>
<dbReference type="InterPro" id="IPR010982">
    <property type="entry name" value="Lambda_DNA-bd_dom_sf"/>
</dbReference>
<evidence type="ECO:0000259" key="1">
    <source>
        <dbReference type="PROSITE" id="PS50943"/>
    </source>
</evidence>
<dbReference type="EMBL" id="WHSB02000005">
    <property type="protein sequence ID" value="MCQ4631659.1"/>
    <property type="molecule type" value="Genomic_DNA"/>
</dbReference>
<protein>
    <submittedName>
        <fullName evidence="2">Helix-turn-helix domain-containing protein</fullName>
    </submittedName>
</protein>
<accession>A0ABT1R906</accession>
<sequence length="77" mass="8258">MSITPAQCRAARALVEMDQNELAARASVSRGVIIDFEKGRRTPGRNNLAAIRQALEAAGVQFFGGGLERDEGVSLSR</sequence>
<feature type="domain" description="HTH cro/C1-type" evidence="1">
    <location>
        <begin position="19"/>
        <end position="62"/>
    </location>
</feature>
<dbReference type="Pfam" id="PF01381">
    <property type="entry name" value="HTH_3"/>
    <property type="match status" value="1"/>
</dbReference>
<dbReference type="InterPro" id="IPR001387">
    <property type="entry name" value="Cro/C1-type_HTH"/>
</dbReference>
<dbReference type="CDD" id="cd00093">
    <property type="entry name" value="HTH_XRE"/>
    <property type="match status" value="1"/>
</dbReference>
<evidence type="ECO:0000313" key="2">
    <source>
        <dbReference type="EMBL" id="MCQ4631659.1"/>
    </source>
</evidence>
<comment type="caution">
    <text evidence="2">The sequence shown here is derived from an EMBL/GenBank/DDBJ whole genome shotgun (WGS) entry which is preliminary data.</text>
</comment>
<proteinExistence type="predicted"/>
<keyword evidence="3" id="KW-1185">Reference proteome</keyword>
<name>A0ABT1R906_9HYPH</name>